<feature type="region of interest" description="Disordered" evidence="2">
    <location>
        <begin position="1"/>
        <end position="387"/>
    </location>
</feature>
<feature type="compositionally biased region" description="Basic and acidic residues" evidence="2">
    <location>
        <begin position="346"/>
        <end position="356"/>
    </location>
</feature>
<gene>
    <name evidence="3" type="ORF">LI90_1583</name>
</gene>
<dbReference type="Pfam" id="PF03780">
    <property type="entry name" value="Asp23"/>
    <property type="match status" value="1"/>
</dbReference>
<sequence>MEPPQPAPVGLGALEPPLPPAQPTAAYPDPASRSGDPEPAGAAEEAAEPAGPYAEAAGAYAGQWSAPEPAPDHAPSAGGYAEQPAAYQGSSATPAGGVPAAEHFEQAWQPDAVPTRPADEAVPGLAGQASPAEPPEQGDRAAPFGLAGTYVDQPAARPGPAGEAARFDGHGEQPSVDGAAPEDTPTPSEQAPPSAQPTEAYTEPYAASGQPYQSYPAPPPYPADAAGPAQPGAPVANSVPHLAAEVTATPVASGEHPPQPDAEAGSTPPPAQPSGTPEASRTPAAEEPARSSTPEEESEAACGADVTAHAAGEPTAARSGAEATEVSRDETAGTGHAGTTSDEASDAARDQARADDAPPAGSEGTAAEEGVPETVSPPLTGPVESQQPAEYANRLRVSIGDAVIAKIAAAAARQVPGVYGVGRAPQADDREPEEVPGVTVQVKDGAVAVKLDLVVEYGAVISAVTGAVGSRVISSIENFTGFTVDELTIDVDVHVGQPEERGS</sequence>
<proteinExistence type="inferred from homology"/>
<dbReference type="InterPro" id="IPR005531">
    <property type="entry name" value="Asp23"/>
</dbReference>
<dbReference type="AlphaFoldDB" id="A0A132MQ75"/>
<comment type="caution">
    <text evidence="3">The sequence shown here is derived from an EMBL/GenBank/DDBJ whole genome shotgun (WGS) entry which is preliminary data.</text>
</comment>
<comment type="similarity">
    <text evidence="1">Belongs to the asp23 family.</text>
</comment>
<name>A0A132MQ75_9ACTN</name>
<dbReference type="PANTHER" id="PTHR34297">
    <property type="entry name" value="HYPOTHETICAL CYTOSOLIC PROTEIN-RELATED"/>
    <property type="match status" value="1"/>
</dbReference>
<dbReference type="Proteomes" id="UP000070188">
    <property type="component" value="Unassembled WGS sequence"/>
</dbReference>
<organism evidence="3 4">
    <name type="scientific">Carbonactinospora thermoautotrophica</name>
    <dbReference type="NCBI Taxonomy" id="1469144"/>
    <lineage>
        <taxon>Bacteria</taxon>
        <taxon>Bacillati</taxon>
        <taxon>Actinomycetota</taxon>
        <taxon>Actinomycetes</taxon>
        <taxon>Kitasatosporales</taxon>
        <taxon>Carbonactinosporaceae</taxon>
        <taxon>Carbonactinospora</taxon>
    </lineage>
</organism>
<evidence type="ECO:0000313" key="3">
    <source>
        <dbReference type="EMBL" id="KWW99943.1"/>
    </source>
</evidence>
<dbReference type="EMBL" id="LAXD01000001">
    <property type="protein sequence ID" value="KWW99943.1"/>
    <property type="molecule type" value="Genomic_DNA"/>
</dbReference>
<protein>
    <recommendedName>
        <fullName evidence="5">Asp23/Gls24 family envelope stress response protein</fullName>
    </recommendedName>
</protein>
<feature type="compositionally biased region" description="Polar residues" evidence="2">
    <location>
        <begin position="185"/>
        <end position="199"/>
    </location>
</feature>
<evidence type="ECO:0000313" key="4">
    <source>
        <dbReference type="Proteomes" id="UP000070188"/>
    </source>
</evidence>
<feature type="compositionally biased region" description="Low complexity" evidence="2">
    <location>
        <begin position="154"/>
        <end position="164"/>
    </location>
</feature>
<dbReference type="STRING" id="1469144.LI90_1583"/>
<evidence type="ECO:0000256" key="2">
    <source>
        <dbReference type="SAM" id="MobiDB-lite"/>
    </source>
</evidence>
<dbReference type="PATRIC" id="fig|1469144.10.peg.1731"/>
<accession>A0A132MQ75</accession>
<dbReference type="PANTHER" id="PTHR34297:SF3">
    <property type="entry name" value="ALKALINE SHOCK PROTEIN 23"/>
    <property type="match status" value="1"/>
</dbReference>
<evidence type="ECO:0008006" key="5">
    <source>
        <dbReference type="Google" id="ProtNLM"/>
    </source>
</evidence>
<feature type="compositionally biased region" description="Low complexity" evidence="2">
    <location>
        <begin position="37"/>
        <end position="62"/>
    </location>
</feature>
<evidence type="ECO:0000256" key="1">
    <source>
        <dbReference type="ARBA" id="ARBA00005721"/>
    </source>
</evidence>
<keyword evidence="4" id="KW-1185">Reference proteome</keyword>
<feature type="compositionally biased region" description="Low complexity" evidence="2">
    <location>
        <begin position="223"/>
        <end position="234"/>
    </location>
</feature>
<dbReference type="RefSeq" id="WP_141658707.1">
    <property type="nucleotide sequence ID" value="NZ_LAXD01000001.1"/>
</dbReference>
<reference evidence="4" key="1">
    <citation type="submission" date="2015-04" db="EMBL/GenBank/DDBJ databases">
        <title>Physiological reanalysis, assessment of diazotrophy, and genome sequences of multiple isolates of Streptomyces thermoautotrophicus.</title>
        <authorList>
            <person name="MacKellar D.C."/>
            <person name="Lieber L."/>
            <person name="Norman J."/>
            <person name="Bolger A."/>
            <person name="Tobin C."/>
            <person name="Murray J.W."/>
            <person name="Chang R."/>
            <person name="Ford T."/>
            <person name="Nguyen P.Q."/>
            <person name="Woodward J."/>
            <person name="Permingeat H."/>
            <person name="Joshi N.S."/>
            <person name="Silver P.A."/>
            <person name="Usadel B."/>
            <person name="Rutherford A.W."/>
            <person name="Friesen M."/>
            <person name="Prell J."/>
        </authorList>
    </citation>
    <scope>NUCLEOTIDE SEQUENCE [LARGE SCALE GENOMIC DNA]</scope>
    <source>
        <strain evidence="4">H1</strain>
    </source>
</reference>